<dbReference type="SMART" id="SM00233">
    <property type="entry name" value="PH"/>
    <property type="match status" value="1"/>
</dbReference>
<dbReference type="InterPro" id="IPR011993">
    <property type="entry name" value="PH-like_dom_sf"/>
</dbReference>
<evidence type="ECO:0000256" key="3">
    <source>
        <dbReference type="ARBA" id="ARBA00022553"/>
    </source>
</evidence>
<keyword evidence="5" id="KW-0446">Lipid-binding</keyword>
<dbReference type="InterPro" id="IPR001849">
    <property type="entry name" value="PH_domain"/>
</dbReference>
<feature type="repeat" description="ANK" evidence="6">
    <location>
        <begin position="93"/>
        <end position="115"/>
    </location>
</feature>
<dbReference type="GO" id="GO:0005635">
    <property type="term" value="C:nuclear envelope"/>
    <property type="evidence" value="ECO:0007669"/>
    <property type="project" value="TreeGrafter"/>
</dbReference>
<keyword evidence="3" id="KW-0597">Phosphoprotein</keyword>
<name>A0A0H2S3G2_9AGAM</name>
<evidence type="ECO:0000256" key="7">
    <source>
        <dbReference type="RuleBase" id="RU003844"/>
    </source>
</evidence>
<dbReference type="SUPFAM" id="SSF144000">
    <property type="entry name" value="Oxysterol-binding protein-like"/>
    <property type="match status" value="1"/>
</dbReference>
<sequence>MSSVASSSSLSPRGGSEPLLQVKLLGALRTGDAAQIHQLISEIGKDKRKESDSGVDIAAVALHLAIRCASPETVSLLLSNRSISPNAIHPSGSGTTALHLAASIGRSDIVNLLLEQEDIDDTLRDAQGNTCWDVARGKEVRKAIRDSRALLTASYRSLLHSYIQQSPTEGPSQQLLNLLSSPRAHLVDLSYLDPTSGRALLHEAARRKDLRLIDMSVRAGADVFVRDIRGKSVGESTKDEKVKVFYKQFTNQDTSLIDNPNGEPPTMRGYLNKYTNVAKGYGARWFVLRNGILSYYRHQVDEGVASRGSIAMASAVLKYHPHSAGDRLRFEVHSNPSRSGPSSSQQKWYIRGNQASEVSRWVQAIQKNIEFHRGDLPSSNHGHSSEYDGRSLRSIATTFRSSMSSASPFRRSSPNVQKASPASSITDSKEEMWDSGLGDSSRISIGPSGLPGSTPPDETDADEDDYSMDSRSQYGKPPHDTSFSLQGNAAVAQAELTAQLISSLKQPPTSPKDLAELKAALVESADKSQQMFNEYVRMAQEREEWWKERLDREVKRGAAWEESLQVVVKEGEVLENELKSRFRQRSSRIEGTSTEGGTTTPRRRISLAPGSSMFTTISSLAASRPDSMPSGLPVSPPPPDSGSPLDSRPLQSPPPTSTDFGDTTDEEDEFFDAIESNSLPNVIVPSAFVAPPEVKPSIERTLQMEQYAGYYKLRARLPIEKDTRPPTSLWSVLKHSIGKDLTKISFPVFFNEPTSMLQRMAEDMEFSECLDAAAVEVDPLKRIAFVAAFAMSNYSSSIGRIAKPFNPMLSETYEYVRVDKKYRYMSEQVSHHPPMSACWAESPHWHYFGEIDAQNKFMGKSFEIRPTGVAHAELVLPKAWAPEYPKATGLWAEDKVVEHYSWRKVTTSVSGFILGSPTIDHYGDMVITNHRTKDTCTLTFKPRGWRGKDAFEIAGNVKDAQGNVVYEIAGRWNSQLIARAVGTGDGMLHPDVSISPPSSTSMSSSPTPEYILLWRNTEKPTAPFNLTPFAITLNDLPEETLKPYICPTDCRLRPDQRAFEVGRYERANMLKGKQEDFQRSTRRAREEGCLPPHRPRWFEARIEKETGERVWEPVRAEDGELAYWKEREAVWKEGREWTEVDRIFIEDEP</sequence>
<feature type="compositionally biased region" description="Low complexity" evidence="8">
    <location>
        <begin position="401"/>
        <end position="414"/>
    </location>
</feature>
<accession>A0A0H2S3G2</accession>
<evidence type="ECO:0000256" key="8">
    <source>
        <dbReference type="SAM" id="MobiDB-lite"/>
    </source>
</evidence>
<evidence type="ECO:0000256" key="4">
    <source>
        <dbReference type="ARBA" id="ARBA00023055"/>
    </source>
</evidence>
<dbReference type="SUPFAM" id="SSF48403">
    <property type="entry name" value="Ankyrin repeat"/>
    <property type="match status" value="1"/>
</dbReference>
<dbReference type="EMBL" id="KQ085918">
    <property type="protein sequence ID" value="KLO16288.1"/>
    <property type="molecule type" value="Genomic_DNA"/>
</dbReference>
<dbReference type="SMART" id="SM00248">
    <property type="entry name" value="ANK"/>
    <property type="match status" value="3"/>
</dbReference>
<evidence type="ECO:0000256" key="5">
    <source>
        <dbReference type="ARBA" id="ARBA00023121"/>
    </source>
</evidence>
<protein>
    <recommendedName>
        <fullName evidence="9">PH domain-containing protein</fullName>
    </recommendedName>
</protein>
<evidence type="ECO:0000313" key="10">
    <source>
        <dbReference type="EMBL" id="KLO16288.1"/>
    </source>
</evidence>
<proteinExistence type="inferred from homology"/>
<dbReference type="GO" id="GO:0006869">
    <property type="term" value="P:lipid transport"/>
    <property type="evidence" value="ECO:0007669"/>
    <property type="project" value="UniProtKB-KW"/>
</dbReference>
<dbReference type="FunFam" id="2.40.160.120:FF:000017">
    <property type="entry name" value="Oxysterol-binding protein homolog C2F12.05c"/>
    <property type="match status" value="1"/>
</dbReference>
<dbReference type="InterPro" id="IPR000648">
    <property type="entry name" value="Oxysterol-bd"/>
</dbReference>
<evidence type="ECO:0000259" key="9">
    <source>
        <dbReference type="PROSITE" id="PS50003"/>
    </source>
</evidence>
<dbReference type="InterPro" id="IPR037239">
    <property type="entry name" value="OSBP_sf"/>
</dbReference>
<feature type="repeat" description="ANK" evidence="6">
    <location>
        <begin position="196"/>
        <end position="228"/>
    </location>
</feature>
<dbReference type="OrthoDB" id="1854502at2759"/>
<dbReference type="AlphaFoldDB" id="A0A0H2S3G2"/>
<evidence type="ECO:0000313" key="11">
    <source>
        <dbReference type="Proteomes" id="UP000053477"/>
    </source>
</evidence>
<dbReference type="InterPro" id="IPR002110">
    <property type="entry name" value="Ankyrin_rpt"/>
</dbReference>
<dbReference type="GO" id="GO:0006887">
    <property type="term" value="P:exocytosis"/>
    <property type="evidence" value="ECO:0007669"/>
    <property type="project" value="TreeGrafter"/>
</dbReference>
<keyword evidence="2" id="KW-0813">Transport</keyword>
<dbReference type="PROSITE" id="PS50297">
    <property type="entry name" value="ANK_REP_REGION"/>
    <property type="match status" value="2"/>
</dbReference>
<dbReference type="InParanoid" id="A0A0H2S3G2"/>
<gene>
    <name evidence="10" type="ORF">SCHPADRAFT_919980</name>
</gene>
<feature type="compositionally biased region" description="Acidic residues" evidence="8">
    <location>
        <begin position="457"/>
        <end position="467"/>
    </location>
</feature>
<dbReference type="InterPro" id="IPR018494">
    <property type="entry name" value="Oxysterol-bd_CS"/>
</dbReference>
<dbReference type="PANTHER" id="PTHR10972">
    <property type="entry name" value="OXYSTEROL-BINDING PROTEIN-RELATED"/>
    <property type="match status" value="1"/>
</dbReference>
<dbReference type="STRING" id="27342.A0A0H2S3G2"/>
<feature type="region of interest" description="Disordered" evidence="8">
    <location>
        <begin position="580"/>
        <end position="610"/>
    </location>
</feature>
<dbReference type="PROSITE" id="PS01013">
    <property type="entry name" value="OSBP"/>
    <property type="match status" value="1"/>
</dbReference>
<dbReference type="FunCoup" id="A0A0H2S3G2">
    <property type="interactions" value="326"/>
</dbReference>
<keyword evidence="6" id="KW-0040">ANK repeat</keyword>
<keyword evidence="4" id="KW-0445">Lipid transport</keyword>
<evidence type="ECO:0000256" key="2">
    <source>
        <dbReference type="ARBA" id="ARBA00022448"/>
    </source>
</evidence>
<dbReference type="Pfam" id="PF12796">
    <property type="entry name" value="Ank_2"/>
    <property type="match status" value="1"/>
</dbReference>
<dbReference type="GO" id="GO:0034727">
    <property type="term" value="P:piecemeal microautophagy of the nucleus"/>
    <property type="evidence" value="ECO:0007669"/>
    <property type="project" value="TreeGrafter"/>
</dbReference>
<dbReference type="GO" id="GO:0005829">
    <property type="term" value="C:cytosol"/>
    <property type="evidence" value="ECO:0007669"/>
    <property type="project" value="TreeGrafter"/>
</dbReference>
<dbReference type="Gene3D" id="2.30.29.30">
    <property type="entry name" value="Pleckstrin-homology domain (PH domain)/Phosphotyrosine-binding domain (PTB)"/>
    <property type="match status" value="1"/>
</dbReference>
<dbReference type="PANTHER" id="PTHR10972:SF205">
    <property type="entry name" value="OXYSTEROL-BINDING PROTEIN 1"/>
    <property type="match status" value="1"/>
</dbReference>
<dbReference type="GO" id="GO:0097038">
    <property type="term" value="C:perinuclear endoplasmic reticulum"/>
    <property type="evidence" value="ECO:0007669"/>
    <property type="project" value="TreeGrafter"/>
</dbReference>
<feature type="region of interest" description="Disordered" evidence="8">
    <location>
        <begin position="401"/>
        <end position="484"/>
    </location>
</feature>
<dbReference type="GO" id="GO:0006897">
    <property type="term" value="P:endocytosis"/>
    <property type="evidence" value="ECO:0007669"/>
    <property type="project" value="TreeGrafter"/>
</dbReference>
<dbReference type="Proteomes" id="UP000053477">
    <property type="component" value="Unassembled WGS sequence"/>
</dbReference>
<feature type="compositionally biased region" description="Polar residues" evidence="8">
    <location>
        <begin position="415"/>
        <end position="426"/>
    </location>
</feature>
<dbReference type="GO" id="GO:0032934">
    <property type="term" value="F:sterol binding"/>
    <property type="evidence" value="ECO:0007669"/>
    <property type="project" value="TreeGrafter"/>
</dbReference>
<organism evidence="10 11">
    <name type="scientific">Schizopora paradoxa</name>
    <dbReference type="NCBI Taxonomy" id="27342"/>
    <lineage>
        <taxon>Eukaryota</taxon>
        <taxon>Fungi</taxon>
        <taxon>Dikarya</taxon>
        <taxon>Basidiomycota</taxon>
        <taxon>Agaricomycotina</taxon>
        <taxon>Agaricomycetes</taxon>
        <taxon>Hymenochaetales</taxon>
        <taxon>Schizoporaceae</taxon>
        <taxon>Schizopora</taxon>
    </lineage>
</organism>
<dbReference type="SUPFAM" id="SSF50729">
    <property type="entry name" value="PH domain-like"/>
    <property type="match status" value="1"/>
</dbReference>
<comment type="similarity">
    <text evidence="1 7">Belongs to the OSBP family.</text>
</comment>
<reference evidence="10 11" key="1">
    <citation type="submission" date="2015-04" db="EMBL/GenBank/DDBJ databases">
        <title>Complete genome sequence of Schizopora paradoxa KUC8140, a cosmopolitan wood degrader in East Asia.</title>
        <authorList>
            <consortium name="DOE Joint Genome Institute"/>
            <person name="Min B."/>
            <person name="Park H."/>
            <person name="Jang Y."/>
            <person name="Kim J.-J."/>
            <person name="Kim K.H."/>
            <person name="Pangilinan J."/>
            <person name="Lipzen A."/>
            <person name="Riley R."/>
            <person name="Grigoriev I.V."/>
            <person name="Spatafora J.W."/>
            <person name="Choi I.-G."/>
        </authorList>
    </citation>
    <scope>NUCLEOTIDE SEQUENCE [LARGE SCALE GENOMIC DNA]</scope>
    <source>
        <strain evidence="10 11">KUC8140</strain>
    </source>
</reference>
<dbReference type="PROSITE" id="PS50088">
    <property type="entry name" value="ANK_REPEAT"/>
    <property type="match status" value="2"/>
</dbReference>
<evidence type="ECO:0000256" key="1">
    <source>
        <dbReference type="ARBA" id="ARBA00008842"/>
    </source>
</evidence>
<dbReference type="GO" id="GO:0005886">
    <property type="term" value="C:plasma membrane"/>
    <property type="evidence" value="ECO:0007669"/>
    <property type="project" value="TreeGrafter"/>
</dbReference>
<feature type="compositionally biased region" description="Low complexity" evidence="8">
    <location>
        <begin position="589"/>
        <end position="600"/>
    </location>
</feature>
<dbReference type="PROSITE" id="PS50003">
    <property type="entry name" value="PH_DOMAIN"/>
    <property type="match status" value="1"/>
</dbReference>
<dbReference type="InterPro" id="IPR036770">
    <property type="entry name" value="Ankyrin_rpt-contain_sf"/>
</dbReference>
<feature type="domain" description="PH" evidence="9">
    <location>
        <begin position="264"/>
        <end position="370"/>
    </location>
</feature>
<dbReference type="Gene3D" id="1.25.40.20">
    <property type="entry name" value="Ankyrin repeat-containing domain"/>
    <property type="match status" value="1"/>
</dbReference>
<feature type="region of interest" description="Disordered" evidence="8">
    <location>
        <begin position="622"/>
        <end position="664"/>
    </location>
</feature>
<dbReference type="Gene3D" id="2.40.160.120">
    <property type="match status" value="1"/>
</dbReference>
<dbReference type="GO" id="GO:0030011">
    <property type="term" value="P:maintenance of cell polarity"/>
    <property type="evidence" value="ECO:0007669"/>
    <property type="project" value="TreeGrafter"/>
</dbReference>
<keyword evidence="11" id="KW-1185">Reference proteome</keyword>
<dbReference type="Pfam" id="PF01237">
    <property type="entry name" value="Oxysterol_BP"/>
    <property type="match status" value="1"/>
</dbReference>
<evidence type="ECO:0000256" key="6">
    <source>
        <dbReference type="PROSITE-ProRule" id="PRU00023"/>
    </source>
</evidence>
<dbReference type="Pfam" id="PF00169">
    <property type="entry name" value="PH"/>
    <property type="match status" value="1"/>
</dbReference>